<proteinExistence type="predicted"/>
<reference evidence="1" key="1">
    <citation type="journal article" date="2014" name="Front. Microbiol.">
        <title>High frequency of phylogenetically diverse reductive dehalogenase-homologous genes in deep subseafloor sedimentary metagenomes.</title>
        <authorList>
            <person name="Kawai M."/>
            <person name="Futagami T."/>
            <person name="Toyoda A."/>
            <person name="Takaki Y."/>
            <person name="Nishi S."/>
            <person name="Hori S."/>
            <person name="Arai W."/>
            <person name="Tsubouchi T."/>
            <person name="Morono Y."/>
            <person name="Uchiyama I."/>
            <person name="Ito T."/>
            <person name="Fujiyama A."/>
            <person name="Inagaki F."/>
            <person name="Takami H."/>
        </authorList>
    </citation>
    <scope>NUCLEOTIDE SEQUENCE</scope>
    <source>
        <strain evidence="1">Expedition CK06-06</strain>
    </source>
</reference>
<dbReference type="EMBL" id="BARS01031557">
    <property type="protein sequence ID" value="GAG19509.1"/>
    <property type="molecule type" value="Genomic_DNA"/>
</dbReference>
<dbReference type="AlphaFoldDB" id="X0VME3"/>
<organism evidence="1">
    <name type="scientific">marine sediment metagenome</name>
    <dbReference type="NCBI Taxonomy" id="412755"/>
    <lineage>
        <taxon>unclassified sequences</taxon>
        <taxon>metagenomes</taxon>
        <taxon>ecological metagenomes</taxon>
    </lineage>
</organism>
<name>X0VME3_9ZZZZ</name>
<gene>
    <name evidence="1" type="ORF">S01H1_49100</name>
</gene>
<evidence type="ECO:0000313" key="1">
    <source>
        <dbReference type="EMBL" id="GAG19509.1"/>
    </source>
</evidence>
<comment type="caution">
    <text evidence="1">The sequence shown here is derived from an EMBL/GenBank/DDBJ whole genome shotgun (WGS) entry which is preliminary data.</text>
</comment>
<sequence length="122" mass="14475">EEIKYNFYFSSREIVSGLNRDLPSYSRIILNGKITNYTETAPLSKFKKLKMLLTPDNYLIKIEKFIKAPEMNNFVKLPTDLQPKERFVYVHGGIITYFQIKYSEFARQYQIKISFLTNMPPF</sequence>
<accession>X0VME3</accession>
<feature type="non-terminal residue" evidence="1">
    <location>
        <position position="1"/>
    </location>
</feature>
<protein>
    <submittedName>
        <fullName evidence="1">Uncharacterized protein</fullName>
    </submittedName>
</protein>